<dbReference type="Proteomes" id="UP000618319">
    <property type="component" value="Unassembled WGS sequence"/>
</dbReference>
<dbReference type="EMBL" id="PSKQ01000010">
    <property type="protein sequence ID" value="MBE8719423.1"/>
    <property type="molecule type" value="Genomic_DNA"/>
</dbReference>
<sequence>MCKKSTFYDQHITLEEYLTESKIWERENFTYKINGNKLEITSTNPESDRDDADFTFSFNGGNLILHQKEVSGSNTYESTTTFKRR</sequence>
<proteinExistence type="predicted"/>
<protein>
    <recommendedName>
        <fullName evidence="3">Lipocalin-like domain-containing protein</fullName>
    </recommendedName>
</protein>
<dbReference type="RefSeq" id="WP_196937440.1">
    <property type="nucleotide sequence ID" value="NZ_MU158689.1"/>
</dbReference>
<comment type="caution">
    <text evidence="1">The sequence shown here is derived from an EMBL/GenBank/DDBJ whole genome shotgun (WGS) entry which is preliminary data.</text>
</comment>
<accession>A0ABR9T269</accession>
<gene>
    <name evidence="1" type="ORF">C4F40_01600</name>
</gene>
<organism evidence="1 2">
    <name type="scientific">Sphingobacterium pedocola</name>
    <dbReference type="NCBI Taxonomy" id="2082722"/>
    <lineage>
        <taxon>Bacteria</taxon>
        <taxon>Pseudomonadati</taxon>
        <taxon>Bacteroidota</taxon>
        <taxon>Sphingobacteriia</taxon>
        <taxon>Sphingobacteriales</taxon>
        <taxon>Sphingobacteriaceae</taxon>
        <taxon>Sphingobacterium</taxon>
    </lineage>
</organism>
<evidence type="ECO:0008006" key="3">
    <source>
        <dbReference type="Google" id="ProtNLM"/>
    </source>
</evidence>
<reference evidence="1 2" key="1">
    <citation type="submission" date="2018-02" db="EMBL/GenBank/DDBJ databases">
        <title>Sphingobacterium KA21.</title>
        <authorList>
            <person name="Vasarhelyi B.M."/>
            <person name="Deshmukh S."/>
            <person name="Balint B."/>
            <person name="Kukolya J."/>
        </authorList>
    </citation>
    <scope>NUCLEOTIDE SEQUENCE [LARGE SCALE GENOMIC DNA]</scope>
    <source>
        <strain evidence="1 2">Ka21</strain>
    </source>
</reference>
<name>A0ABR9T269_9SPHI</name>
<keyword evidence="2" id="KW-1185">Reference proteome</keyword>
<evidence type="ECO:0000313" key="1">
    <source>
        <dbReference type="EMBL" id="MBE8719423.1"/>
    </source>
</evidence>
<evidence type="ECO:0000313" key="2">
    <source>
        <dbReference type="Proteomes" id="UP000618319"/>
    </source>
</evidence>